<dbReference type="Proteomes" id="UP000765845">
    <property type="component" value="Unassembled WGS sequence"/>
</dbReference>
<dbReference type="Pfam" id="PF00126">
    <property type="entry name" value="HTH_1"/>
    <property type="match status" value="1"/>
</dbReference>
<dbReference type="InterPro" id="IPR036388">
    <property type="entry name" value="WH-like_DNA-bd_sf"/>
</dbReference>
<proteinExistence type="inferred from homology"/>
<dbReference type="NCBIfam" id="NF008361">
    <property type="entry name" value="PRK11151.1"/>
    <property type="match status" value="1"/>
</dbReference>
<comment type="similarity">
    <text evidence="1">Belongs to the LysR transcriptional regulatory family.</text>
</comment>
<evidence type="ECO:0000256" key="3">
    <source>
        <dbReference type="ARBA" id="ARBA00023125"/>
    </source>
</evidence>
<evidence type="ECO:0000313" key="8">
    <source>
        <dbReference type="Proteomes" id="UP000765845"/>
    </source>
</evidence>
<evidence type="ECO:0000256" key="1">
    <source>
        <dbReference type="ARBA" id="ARBA00009437"/>
    </source>
</evidence>
<dbReference type="SUPFAM" id="SSF53850">
    <property type="entry name" value="Periplasmic binding protein-like II"/>
    <property type="match status" value="1"/>
</dbReference>
<dbReference type="GO" id="GO:0003677">
    <property type="term" value="F:DNA binding"/>
    <property type="evidence" value="ECO:0007669"/>
    <property type="project" value="UniProtKB-KW"/>
</dbReference>
<keyword evidence="2" id="KW-0805">Transcription regulation</keyword>
<protein>
    <submittedName>
        <fullName evidence="7">DNA-binding transcriptional regulator OxyR</fullName>
    </submittedName>
</protein>
<evidence type="ECO:0000256" key="4">
    <source>
        <dbReference type="ARBA" id="ARBA00023159"/>
    </source>
</evidence>
<dbReference type="RefSeq" id="WP_168450677.1">
    <property type="nucleotide sequence ID" value="NZ_JAAWWK010000004.1"/>
</dbReference>
<keyword evidence="4" id="KW-0010">Activator</keyword>
<dbReference type="Gene3D" id="1.10.10.10">
    <property type="entry name" value="Winged helix-like DNA-binding domain superfamily/Winged helix DNA-binding domain"/>
    <property type="match status" value="1"/>
</dbReference>
<feature type="domain" description="HTH lysR-type" evidence="6">
    <location>
        <begin position="2"/>
        <end position="59"/>
    </location>
</feature>
<dbReference type="PANTHER" id="PTHR30346:SF26">
    <property type="entry name" value="HYDROGEN PEROXIDE-INDUCIBLE GENES ACTIVATOR"/>
    <property type="match status" value="1"/>
</dbReference>
<evidence type="ECO:0000256" key="2">
    <source>
        <dbReference type="ARBA" id="ARBA00023015"/>
    </source>
</evidence>
<keyword evidence="3 7" id="KW-0238">DNA-binding</keyword>
<dbReference type="Pfam" id="PF03466">
    <property type="entry name" value="LysR_substrate"/>
    <property type="match status" value="1"/>
</dbReference>
<evidence type="ECO:0000313" key="7">
    <source>
        <dbReference type="EMBL" id="NKI18148.1"/>
    </source>
</evidence>
<dbReference type="InterPro" id="IPR005119">
    <property type="entry name" value="LysR_subst-bd"/>
</dbReference>
<dbReference type="InterPro" id="IPR036390">
    <property type="entry name" value="WH_DNA-bd_sf"/>
</dbReference>
<accession>A0ABX1GG49</accession>
<organism evidence="7 8">
    <name type="scientific">Spongiibacter thalassae</name>
    <dbReference type="NCBI Taxonomy" id="2721624"/>
    <lineage>
        <taxon>Bacteria</taxon>
        <taxon>Pseudomonadati</taxon>
        <taxon>Pseudomonadota</taxon>
        <taxon>Gammaproteobacteria</taxon>
        <taxon>Cellvibrionales</taxon>
        <taxon>Spongiibacteraceae</taxon>
        <taxon>Spongiibacter</taxon>
    </lineage>
</organism>
<dbReference type="PRINTS" id="PR00039">
    <property type="entry name" value="HTHLYSR"/>
</dbReference>
<dbReference type="EMBL" id="JAAWWK010000004">
    <property type="protein sequence ID" value="NKI18148.1"/>
    <property type="molecule type" value="Genomic_DNA"/>
</dbReference>
<keyword evidence="8" id="KW-1185">Reference proteome</keyword>
<reference evidence="7 8" key="1">
    <citation type="submission" date="2020-04" db="EMBL/GenBank/DDBJ databases">
        <authorList>
            <person name="Yoon J."/>
        </authorList>
    </citation>
    <scope>NUCLEOTIDE SEQUENCE [LARGE SCALE GENOMIC DNA]</scope>
    <source>
        <strain evidence="7 8">KMU-166</strain>
    </source>
</reference>
<dbReference type="PROSITE" id="PS50931">
    <property type="entry name" value="HTH_LYSR"/>
    <property type="match status" value="1"/>
</dbReference>
<sequence>MVKIRDLQYLDAVARHQHFGRAAESCFVSQPTLSGQIMKLEEQLGLMLIERHRKRVMLTPAGEALIARARAVLRAADDFEETAKALSDPLSGSLHLGLIPTVAPYLLPHIMGGLSSDLPNIDFYLHENQTQVLLQQLDEGQLDVVILSWLDSIEHVERYSLFKEALVLTVPLRQPLAKKREATLADLDGQLVLTLEDGHCLRDETLDYCFSAGAREDDRFQATSLETLRYMVASGLGITLMPELAVRSSDIDQGLSYIPFREPPPTREICLLVRPNYSRMECVRAMVASIRQSMAKPLAASRLAP</sequence>
<dbReference type="Gene3D" id="3.40.190.10">
    <property type="entry name" value="Periplasmic binding protein-like II"/>
    <property type="match status" value="2"/>
</dbReference>
<dbReference type="CDD" id="cd08411">
    <property type="entry name" value="PBP2_OxyR"/>
    <property type="match status" value="1"/>
</dbReference>
<evidence type="ECO:0000259" key="6">
    <source>
        <dbReference type="PROSITE" id="PS50931"/>
    </source>
</evidence>
<dbReference type="InterPro" id="IPR000847">
    <property type="entry name" value="LysR_HTH_N"/>
</dbReference>
<gene>
    <name evidence="7" type="primary">oxyR</name>
    <name evidence="7" type="ORF">HCU74_12100</name>
</gene>
<name>A0ABX1GG49_9GAMM</name>
<dbReference type="PANTHER" id="PTHR30346">
    <property type="entry name" value="TRANSCRIPTIONAL DUAL REGULATOR HCAR-RELATED"/>
    <property type="match status" value="1"/>
</dbReference>
<evidence type="ECO:0000256" key="5">
    <source>
        <dbReference type="ARBA" id="ARBA00023163"/>
    </source>
</evidence>
<dbReference type="SUPFAM" id="SSF46785">
    <property type="entry name" value="Winged helix' DNA-binding domain"/>
    <property type="match status" value="1"/>
</dbReference>
<keyword evidence="5" id="KW-0804">Transcription</keyword>
<comment type="caution">
    <text evidence="7">The sequence shown here is derived from an EMBL/GenBank/DDBJ whole genome shotgun (WGS) entry which is preliminary data.</text>
</comment>